<keyword evidence="2" id="KW-0472">Membrane</keyword>
<keyword evidence="4" id="KW-1185">Reference proteome</keyword>
<dbReference type="GO" id="GO:0015627">
    <property type="term" value="C:type II protein secretion system complex"/>
    <property type="evidence" value="ECO:0007669"/>
    <property type="project" value="InterPro"/>
</dbReference>
<dbReference type="Gene3D" id="3.30.700.10">
    <property type="entry name" value="Glycoprotein, Type 4 Pilin"/>
    <property type="match status" value="1"/>
</dbReference>
<name>A0AAW6U0I3_9BACT</name>
<sequence>MRTREGFTLIELLVVIAIIALLMAILMPALSKARDQARTLRCRANLKQYGIALRMYLDDNSYKFPDAWTWLKSEGHQYVRKGEIPDGVLWAYLKALDVHMCPKFNMLAKGTTWQDTAVSYVMNSYVGRGGEIWSNWLGSGVKGVTKETEVYSPSQVIVFTEENPWTIEGYSIAPFNDTHFTVGHAQRQIDNYATFHNPPGDLDRGGANIVFVDGHVELLRRLDDLDAGFRLAWPKRELPYTPTKGMSAGGS</sequence>
<dbReference type="PANTHER" id="PTHR30093">
    <property type="entry name" value="GENERAL SECRETION PATHWAY PROTEIN G"/>
    <property type="match status" value="1"/>
</dbReference>
<organism evidence="3 4">
    <name type="scientific">Anaerobaca lacustris</name>
    <dbReference type="NCBI Taxonomy" id="3044600"/>
    <lineage>
        <taxon>Bacteria</taxon>
        <taxon>Pseudomonadati</taxon>
        <taxon>Planctomycetota</taxon>
        <taxon>Phycisphaerae</taxon>
        <taxon>Sedimentisphaerales</taxon>
        <taxon>Anaerobacaceae</taxon>
        <taxon>Anaerobaca</taxon>
    </lineage>
</organism>
<dbReference type="InterPro" id="IPR000983">
    <property type="entry name" value="Bac_GSPG_pilin"/>
</dbReference>
<dbReference type="InterPro" id="IPR012902">
    <property type="entry name" value="N_methyl_site"/>
</dbReference>
<evidence type="ECO:0000256" key="2">
    <source>
        <dbReference type="SAM" id="Phobius"/>
    </source>
</evidence>
<dbReference type="SUPFAM" id="SSF54523">
    <property type="entry name" value="Pili subunits"/>
    <property type="match status" value="1"/>
</dbReference>
<dbReference type="InterPro" id="IPR045584">
    <property type="entry name" value="Pilin-like"/>
</dbReference>
<reference evidence="3" key="1">
    <citation type="submission" date="2023-05" db="EMBL/GenBank/DDBJ databases">
        <title>Anaerotaeda fermentans gen. nov., sp. nov., a novel anaerobic planctomycete of the new family within the order Sedimentisphaerales isolated from Taman Peninsula, Russia.</title>
        <authorList>
            <person name="Khomyakova M.A."/>
            <person name="Merkel A.Y."/>
            <person name="Slobodkin A.I."/>
        </authorList>
    </citation>
    <scope>NUCLEOTIDE SEQUENCE</scope>
    <source>
        <strain evidence="3">M17dextr</strain>
    </source>
</reference>
<dbReference type="PROSITE" id="PS00409">
    <property type="entry name" value="PROKAR_NTER_METHYL"/>
    <property type="match status" value="1"/>
</dbReference>
<comment type="caution">
    <text evidence="3">The sequence shown here is derived from an EMBL/GenBank/DDBJ whole genome shotgun (WGS) entry which is preliminary data.</text>
</comment>
<dbReference type="NCBIfam" id="TIGR04294">
    <property type="entry name" value="pre_pil_HX9DG"/>
    <property type="match status" value="1"/>
</dbReference>
<accession>A0AAW6U0I3</accession>
<dbReference type="AlphaFoldDB" id="A0AAW6U0I3"/>
<evidence type="ECO:0000256" key="1">
    <source>
        <dbReference type="ARBA" id="ARBA00022481"/>
    </source>
</evidence>
<dbReference type="GO" id="GO:0015628">
    <property type="term" value="P:protein secretion by the type II secretion system"/>
    <property type="evidence" value="ECO:0007669"/>
    <property type="project" value="InterPro"/>
</dbReference>
<feature type="transmembrane region" description="Helical" evidence="2">
    <location>
        <begin position="12"/>
        <end position="31"/>
    </location>
</feature>
<proteinExistence type="predicted"/>
<dbReference type="EMBL" id="JASCXX010000035">
    <property type="protein sequence ID" value="MDI6451395.1"/>
    <property type="molecule type" value="Genomic_DNA"/>
</dbReference>
<protein>
    <submittedName>
        <fullName evidence="3">Type II secretion system protein</fullName>
    </submittedName>
</protein>
<dbReference type="Pfam" id="PF07963">
    <property type="entry name" value="N_methyl"/>
    <property type="match status" value="1"/>
</dbReference>
<dbReference type="Proteomes" id="UP001431776">
    <property type="component" value="Unassembled WGS sequence"/>
</dbReference>
<keyword evidence="2" id="KW-0812">Transmembrane</keyword>
<keyword evidence="1" id="KW-0488">Methylation</keyword>
<gene>
    <name evidence="3" type="ORF">QJ522_20200</name>
</gene>
<dbReference type="PRINTS" id="PR00813">
    <property type="entry name" value="BCTERIALGSPG"/>
</dbReference>
<dbReference type="InterPro" id="IPR027558">
    <property type="entry name" value="Pre_pil_HX9DG_C"/>
</dbReference>
<keyword evidence="2" id="KW-1133">Transmembrane helix</keyword>
<evidence type="ECO:0000313" key="3">
    <source>
        <dbReference type="EMBL" id="MDI6451395.1"/>
    </source>
</evidence>
<dbReference type="RefSeq" id="WP_349246803.1">
    <property type="nucleotide sequence ID" value="NZ_JASCXX010000035.1"/>
</dbReference>
<evidence type="ECO:0000313" key="4">
    <source>
        <dbReference type="Proteomes" id="UP001431776"/>
    </source>
</evidence>
<dbReference type="NCBIfam" id="TIGR02532">
    <property type="entry name" value="IV_pilin_GFxxxE"/>
    <property type="match status" value="1"/>
</dbReference>